<keyword evidence="1" id="KW-0732">Signal</keyword>
<accession>A0A8J7RNT2</accession>
<dbReference type="Gene3D" id="2.60.120.1140">
    <property type="entry name" value="Protein of unknown function DUF192"/>
    <property type="match status" value="1"/>
</dbReference>
<protein>
    <submittedName>
        <fullName evidence="2">DUF192 domain-containing protein</fullName>
    </submittedName>
</protein>
<proteinExistence type="predicted"/>
<reference evidence="2" key="1">
    <citation type="submission" date="2021-02" db="EMBL/GenBank/DDBJ databases">
        <title>Natronogracilivirga saccharolytica gen. nov. sp. nov. a new anaerobic, haloalkiliphilic carbohydrate-fermenting bacterium from soda lake and proposing of Cyclonatronumiaceae fam. nov. in the phylum Balneolaeota.</title>
        <authorList>
            <person name="Zhilina T.N."/>
            <person name="Sorokin D.Y."/>
            <person name="Zavarzina D.G."/>
            <person name="Toshchakov S.V."/>
            <person name="Kublanov I.V."/>
        </authorList>
    </citation>
    <scope>NUCLEOTIDE SEQUENCE</scope>
    <source>
        <strain evidence="2">Z-1702</strain>
    </source>
</reference>
<evidence type="ECO:0000256" key="1">
    <source>
        <dbReference type="SAM" id="SignalP"/>
    </source>
</evidence>
<evidence type="ECO:0000313" key="3">
    <source>
        <dbReference type="Proteomes" id="UP000673975"/>
    </source>
</evidence>
<dbReference type="InterPro" id="IPR038695">
    <property type="entry name" value="Saro_0823-like_sf"/>
</dbReference>
<dbReference type="Pfam" id="PF02643">
    <property type="entry name" value="DUF192"/>
    <property type="match status" value="1"/>
</dbReference>
<sequence length="164" mass="19053">MKIFRCSALLILLPFLISCGNDDSPERIRDTESNGRTIDPTHTVEILTEDRQETVAEVNVALAQTENERNRGLMEVQEMDFDTGMYFIFEDERERSFWMVNTPLSLDIIYMDSNDRIVRIHTNTTPYSDRQIPSESPAQYVLEVNAGFVREYDIREGMHVVLNQ</sequence>
<feature type="signal peptide" evidence="1">
    <location>
        <begin position="1"/>
        <end position="20"/>
    </location>
</feature>
<evidence type="ECO:0000313" key="2">
    <source>
        <dbReference type="EMBL" id="MBP3193159.1"/>
    </source>
</evidence>
<comment type="caution">
    <text evidence="2">The sequence shown here is derived from an EMBL/GenBank/DDBJ whole genome shotgun (WGS) entry which is preliminary data.</text>
</comment>
<dbReference type="AlphaFoldDB" id="A0A8J7RNT2"/>
<dbReference type="Proteomes" id="UP000673975">
    <property type="component" value="Unassembled WGS sequence"/>
</dbReference>
<dbReference type="PANTHER" id="PTHR37953:SF1">
    <property type="entry name" value="UPF0127 PROTEIN MJ1496"/>
    <property type="match status" value="1"/>
</dbReference>
<name>A0A8J7RNT2_9BACT</name>
<dbReference type="EMBL" id="JAFIDN010000008">
    <property type="protein sequence ID" value="MBP3193159.1"/>
    <property type="molecule type" value="Genomic_DNA"/>
</dbReference>
<dbReference type="RefSeq" id="WP_210512509.1">
    <property type="nucleotide sequence ID" value="NZ_JAFIDN010000008.1"/>
</dbReference>
<feature type="chain" id="PRO_5035198235" evidence="1">
    <location>
        <begin position="21"/>
        <end position="164"/>
    </location>
</feature>
<dbReference type="PANTHER" id="PTHR37953">
    <property type="entry name" value="UPF0127 PROTEIN MJ1496"/>
    <property type="match status" value="1"/>
</dbReference>
<gene>
    <name evidence="2" type="ORF">NATSA_10830</name>
</gene>
<dbReference type="PROSITE" id="PS51257">
    <property type="entry name" value="PROKAR_LIPOPROTEIN"/>
    <property type="match status" value="1"/>
</dbReference>
<dbReference type="InterPro" id="IPR003795">
    <property type="entry name" value="DUF192"/>
</dbReference>
<organism evidence="2 3">
    <name type="scientific">Natronogracilivirga saccharolytica</name>
    <dbReference type="NCBI Taxonomy" id="2812953"/>
    <lineage>
        <taxon>Bacteria</taxon>
        <taxon>Pseudomonadati</taxon>
        <taxon>Balneolota</taxon>
        <taxon>Balneolia</taxon>
        <taxon>Balneolales</taxon>
        <taxon>Cyclonatronaceae</taxon>
        <taxon>Natronogracilivirga</taxon>
    </lineage>
</organism>
<keyword evidence="3" id="KW-1185">Reference proteome</keyword>